<accession>K3Z130</accession>
<dbReference type="HOGENOM" id="CLU_2982639_0_0_1"/>
<dbReference type="EMBL" id="AGNK02000055">
    <property type="status" value="NOT_ANNOTATED_CDS"/>
    <property type="molecule type" value="Genomic_DNA"/>
</dbReference>
<dbReference type="Gramene" id="KQL28201">
    <property type="protein sequence ID" value="KQL28201"/>
    <property type="gene ID" value="SETIT_020248mg"/>
</dbReference>
<sequence length="58" mass="6038">MPAARRKRRHWTMASGQVPAAPSAKADMAGDSVLVRLELDWATRSGTGSSSGSPCGPI</sequence>
<evidence type="ECO:0000313" key="2">
    <source>
        <dbReference type="EnsemblPlants" id="KQL28201"/>
    </source>
</evidence>
<dbReference type="Proteomes" id="UP000004995">
    <property type="component" value="Unassembled WGS sequence"/>
</dbReference>
<feature type="compositionally biased region" description="Basic residues" evidence="1">
    <location>
        <begin position="1"/>
        <end position="11"/>
    </location>
</feature>
<proteinExistence type="predicted"/>
<feature type="region of interest" description="Disordered" evidence="1">
    <location>
        <begin position="1"/>
        <end position="27"/>
    </location>
</feature>
<keyword evidence="3" id="KW-1185">Reference proteome</keyword>
<reference evidence="2" key="2">
    <citation type="submission" date="2018-08" db="UniProtKB">
        <authorList>
            <consortium name="EnsemblPlants"/>
        </authorList>
    </citation>
    <scope>IDENTIFICATION</scope>
    <source>
        <strain evidence="2">Yugu1</strain>
    </source>
</reference>
<reference evidence="3" key="1">
    <citation type="journal article" date="2012" name="Nat. Biotechnol.">
        <title>Reference genome sequence of the model plant Setaria.</title>
        <authorList>
            <person name="Bennetzen J.L."/>
            <person name="Schmutz J."/>
            <person name="Wang H."/>
            <person name="Percifield R."/>
            <person name="Hawkins J."/>
            <person name="Pontaroli A.C."/>
            <person name="Estep M."/>
            <person name="Feng L."/>
            <person name="Vaughn J.N."/>
            <person name="Grimwood J."/>
            <person name="Jenkins J."/>
            <person name="Barry K."/>
            <person name="Lindquist E."/>
            <person name="Hellsten U."/>
            <person name="Deshpande S."/>
            <person name="Wang X."/>
            <person name="Wu X."/>
            <person name="Mitros T."/>
            <person name="Triplett J."/>
            <person name="Yang X."/>
            <person name="Ye C.Y."/>
            <person name="Mauro-Herrera M."/>
            <person name="Wang L."/>
            <person name="Li P."/>
            <person name="Sharma M."/>
            <person name="Sharma R."/>
            <person name="Ronald P.C."/>
            <person name="Panaud O."/>
            <person name="Kellogg E.A."/>
            <person name="Brutnell T.P."/>
            <person name="Doust A.N."/>
            <person name="Tuskan G.A."/>
            <person name="Rokhsar D."/>
            <person name="Devos K.M."/>
        </authorList>
    </citation>
    <scope>NUCLEOTIDE SEQUENCE [LARGE SCALE GENOMIC DNA]</scope>
    <source>
        <strain evidence="3">cv. Yugu1</strain>
    </source>
</reference>
<organism evidence="2 3">
    <name type="scientific">Setaria italica</name>
    <name type="common">Foxtail millet</name>
    <name type="synonym">Panicum italicum</name>
    <dbReference type="NCBI Taxonomy" id="4555"/>
    <lineage>
        <taxon>Eukaryota</taxon>
        <taxon>Viridiplantae</taxon>
        <taxon>Streptophyta</taxon>
        <taxon>Embryophyta</taxon>
        <taxon>Tracheophyta</taxon>
        <taxon>Spermatophyta</taxon>
        <taxon>Magnoliopsida</taxon>
        <taxon>Liliopsida</taxon>
        <taxon>Poales</taxon>
        <taxon>Poaceae</taxon>
        <taxon>PACMAD clade</taxon>
        <taxon>Panicoideae</taxon>
        <taxon>Panicodae</taxon>
        <taxon>Paniceae</taxon>
        <taxon>Cenchrinae</taxon>
        <taxon>Setaria</taxon>
    </lineage>
</organism>
<name>K3Z130_SETIT</name>
<dbReference type="EnsemblPlants" id="KQL28201">
    <property type="protein sequence ID" value="KQL28201"/>
    <property type="gene ID" value="SETIT_020248mg"/>
</dbReference>
<evidence type="ECO:0000256" key="1">
    <source>
        <dbReference type="SAM" id="MobiDB-lite"/>
    </source>
</evidence>
<evidence type="ECO:0000313" key="3">
    <source>
        <dbReference type="Proteomes" id="UP000004995"/>
    </source>
</evidence>
<dbReference type="InParanoid" id="K3Z130"/>
<protein>
    <submittedName>
        <fullName evidence="2">Uncharacterized protein</fullName>
    </submittedName>
</protein>
<dbReference type="AlphaFoldDB" id="K3Z130"/>